<gene>
    <name evidence="2" type="ORF">THAOC_13346</name>
</gene>
<feature type="region of interest" description="Disordered" evidence="1">
    <location>
        <begin position="590"/>
        <end position="656"/>
    </location>
</feature>
<dbReference type="Proteomes" id="UP000266841">
    <property type="component" value="Unassembled WGS sequence"/>
</dbReference>
<protein>
    <submittedName>
        <fullName evidence="2">Uncharacterized protein</fullName>
    </submittedName>
</protein>
<dbReference type="EMBL" id="AGNL01015496">
    <property type="protein sequence ID" value="EJK65765.1"/>
    <property type="molecule type" value="Genomic_DNA"/>
</dbReference>
<reference evidence="2 3" key="1">
    <citation type="journal article" date="2012" name="Genome Biol.">
        <title>Genome and low-iron response of an oceanic diatom adapted to chronic iron limitation.</title>
        <authorList>
            <person name="Lommer M."/>
            <person name="Specht M."/>
            <person name="Roy A.S."/>
            <person name="Kraemer L."/>
            <person name="Andreson R."/>
            <person name="Gutowska M.A."/>
            <person name="Wolf J."/>
            <person name="Bergner S.V."/>
            <person name="Schilhabel M.B."/>
            <person name="Klostermeier U.C."/>
            <person name="Beiko R.G."/>
            <person name="Rosenstiel P."/>
            <person name="Hippler M."/>
            <person name="Laroche J."/>
        </authorList>
    </citation>
    <scope>NUCLEOTIDE SEQUENCE [LARGE SCALE GENOMIC DNA]</scope>
    <source>
        <strain evidence="2 3">CCMP1005</strain>
    </source>
</reference>
<name>K0SKD0_THAOC</name>
<evidence type="ECO:0000313" key="3">
    <source>
        <dbReference type="Proteomes" id="UP000266841"/>
    </source>
</evidence>
<keyword evidence="3" id="KW-1185">Reference proteome</keyword>
<feature type="region of interest" description="Disordered" evidence="1">
    <location>
        <begin position="258"/>
        <end position="292"/>
    </location>
</feature>
<comment type="caution">
    <text evidence="2">The sequence shown here is derived from an EMBL/GenBank/DDBJ whole genome shotgun (WGS) entry which is preliminary data.</text>
</comment>
<feature type="region of interest" description="Disordered" evidence="1">
    <location>
        <begin position="542"/>
        <end position="573"/>
    </location>
</feature>
<proteinExistence type="predicted"/>
<feature type="compositionally biased region" description="Low complexity" evidence="1">
    <location>
        <begin position="627"/>
        <end position="647"/>
    </location>
</feature>
<accession>K0SKD0</accession>
<organism evidence="2 3">
    <name type="scientific">Thalassiosira oceanica</name>
    <name type="common">Marine diatom</name>
    <dbReference type="NCBI Taxonomy" id="159749"/>
    <lineage>
        <taxon>Eukaryota</taxon>
        <taxon>Sar</taxon>
        <taxon>Stramenopiles</taxon>
        <taxon>Ochrophyta</taxon>
        <taxon>Bacillariophyta</taxon>
        <taxon>Coscinodiscophyceae</taxon>
        <taxon>Thalassiosirophycidae</taxon>
        <taxon>Thalassiosirales</taxon>
        <taxon>Thalassiosiraceae</taxon>
        <taxon>Thalassiosira</taxon>
    </lineage>
</organism>
<evidence type="ECO:0000313" key="2">
    <source>
        <dbReference type="EMBL" id="EJK65765.1"/>
    </source>
</evidence>
<dbReference type="AlphaFoldDB" id="K0SKD0"/>
<feature type="compositionally biased region" description="Polar residues" evidence="1">
    <location>
        <begin position="592"/>
        <end position="607"/>
    </location>
</feature>
<feature type="region of interest" description="Disordered" evidence="1">
    <location>
        <begin position="1"/>
        <end position="39"/>
    </location>
</feature>
<evidence type="ECO:0000256" key="1">
    <source>
        <dbReference type="SAM" id="MobiDB-lite"/>
    </source>
</evidence>
<sequence length="754" mass="81800">MKQSGDPMSNLAAMLGRGGRAGRAPSASLAGGRRGPAPVVEVDDRDRVAELKRSHREAVIKAEEKRSLLQDVFKKQSELMELADDEDTTDLHDRLRQTYFSTSRGDGAGKISSKTKIKNLTNPAAANIIVELFPVMQVLKTRRDDELRQSAVPDAGLDQLLARFETLRLDVDKAVRKTKQDGNLGTSVNSLFKNPTSLELSLTYDSAKVPEDPAYRHCAVCNHPSMNNVSSQNWEQHNDTLNNQYELRDTAWKEYDKEKVKADESNSTAPPLPDDPVNPGQKLRKKPRKPRKSDYLTQTLMCMCATSQCNQEGTDNGSTCFVLCRNTDRDDSSRICLPVSSNAPRFQWTSGRCTCEICMCQCNKKYDINDHSRIGLLQLGHGAATNSESDPGQVRAFMSSMLGLGATAAAQADEDGADADDLFVENLATSAADAIGRIGPQSLSGSAMRELQRGLGRSTQVQLPGGQLFDTRRITANANAHGQNNRLPGIASTRPVAAPGMLDRLNPDYSNLSGPWQRSAAANGGSLLAEFARQGSALRREHNAPRQSYEQQMEQAVANSLEENTGKPEEDDPEFKQALINSKIDWNVYSAPPTSNGGTVDLVNSDNDGGGKMPSGGIVNLTHSDGSESSLGAPSRSGSSGASAPRRQGTTGGERIYNQLRSGTLKEMHPMVDKDKMTEKMKSERKSAKKRKKLIDKLEASPNRIGVDMATAIGVPGSDISRFADGAATGENGEECNMETLRVAFAAIYESDSD</sequence>
<feature type="compositionally biased region" description="Polar residues" evidence="1">
    <location>
        <begin position="545"/>
        <end position="563"/>
    </location>
</feature>
<feature type="compositionally biased region" description="Low complexity" evidence="1">
    <location>
        <begin position="22"/>
        <end position="39"/>
    </location>
</feature>
<feature type="compositionally biased region" description="Basic residues" evidence="1">
    <location>
        <begin position="282"/>
        <end position="291"/>
    </location>
</feature>